<feature type="transmembrane region" description="Helical" evidence="8">
    <location>
        <begin position="301"/>
        <end position="324"/>
    </location>
</feature>
<dbReference type="SUPFAM" id="SSF52540">
    <property type="entry name" value="P-loop containing nucleoside triphosphate hydrolases"/>
    <property type="match status" value="1"/>
</dbReference>
<organism evidence="11 12">
    <name type="scientific">Spiroplasma tabanidicola</name>
    <dbReference type="NCBI Taxonomy" id="324079"/>
    <lineage>
        <taxon>Bacteria</taxon>
        <taxon>Bacillati</taxon>
        <taxon>Mycoplasmatota</taxon>
        <taxon>Mollicutes</taxon>
        <taxon>Entomoplasmatales</taxon>
        <taxon>Spiroplasmataceae</taxon>
        <taxon>Spiroplasma</taxon>
    </lineage>
</organism>
<dbReference type="InterPro" id="IPR003593">
    <property type="entry name" value="AAA+_ATPase"/>
</dbReference>
<gene>
    <name evidence="11" type="ORF">STABA_v1c03780</name>
</gene>
<evidence type="ECO:0000313" key="12">
    <source>
        <dbReference type="Proteomes" id="UP000424468"/>
    </source>
</evidence>
<dbReference type="OrthoDB" id="9763744at2"/>
<dbReference type="PANTHER" id="PTHR43394">
    <property type="entry name" value="ATP-DEPENDENT PERMEASE MDL1, MITOCHONDRIAL"/>
    <property type="match status" value="1"/>
</dbReference>
<dbReference type="GO" id="GO:0016887">
    <property type="term" value="F:ATP hydrolysis activity"/>
    <property type="evidence" value="ECO:0007669"/>
    <property type="project" value="InterPro"/>
</dbReference>
<keyword evidence="6 8" id="KW-1133">Transmembrane helix</keyword>
<dbReference type="Proteomes" id="UP000424468">
    <property type="component" value="Chromosome"/>
</dbReference>
<comment type="similarity">
    <text evidence="2">Belongs to the ABC transporter superfamily.</text>
</comment>
<evidence type="ECO:0000259" key="10">
    <source>
        <dbReference type="PROSITE" id="PS50929"/>
    </source>
</evidence>
<dbReference type="InterPro" id="IPR036640">
    <property type="entry name" value="ABC1_TM_sf"/>
</dbReference>
<feature type="domain" description="ABC transporter" evidence="9">
    <location>
        <begin position="369"/>
        <end position="607"/>
    </location>
</feature>
<feature type="transmembrane region" description="Helical" evidence="8">
    <location>
        <begin position="271"/>
        <end position="295"/>
    </location>
</feature>
<dbReference type="PROSITE" id="PS00211">
    <property type="entry name" value="ABC_TRANSPORTER_1"/>
    <property type="match status" value="1"/>
</dbReference>
<dbReference type="GO" id="GO:0015421">
    <property type="term" value="F:ABC-type oligopeptide transporter activity"/>
    <property type="evidence" value="ECO:0007669"/>
    <property type="project" value="TreeGrafter"/>
</dbReference>
<dbReference type="GO" id="GO:0005886">
    <property type="term" value="C:plasma membrane"/>
    <property type="evidence" value="ECO:0007669"/>
    <property type="project" value="UniProtKB-SubCell"/>
</dbReference>
<dbReference type="InterPro" id="IPR027417">
    <property type="entry name" value="P-loop_NTPase"/>
</dbReference>
<protein>
    <submittedName>
        <fullName evidence="11">ATP-binding cassette</fullName>
    </submittedName>
</protein>
<dbReference type="GO" id="GO:0005524">
    <property type="term" value="F:ATP binding"/>
    <property type="evidence" value="ECO:0007669"/>
    <property type="project" value="UniProtKB-KW"/>
</dbReference>
<evidence type="ECO:0000313" key="11">
    <source>
        <dbReference type="EMBL" id="QGS51741.1"/>
    </source>
</evidence>
<keyword evidence="7 8" id="KW-0472">Membrane</keyword>
<evidence type="ECO:0000256" key="7">
    <source>
        <dbReference type="ARBA" id="ARBA00023136"/>
    </source>
</evidence>
<feature type="domain" description="ABC transmembrane type-1" evidence="10">
    <location>
        <begin position="40"/>
        <end position="299"/>
    </location>
</feature>
<dbReference type="InterPro" id="IPR011527">
    <property type="entry name" value="ABC1_TM_dom"/>
</dbReference>
<evidence type="ECO:0000256" key="1">
    <source>
        <dbReference type="ARBA" id="ARBA00004651"/>
    </source>
</evidence>
<dbReference type="PROSITE" id="PS50929">
    <property type="entry name" value="ABC_TM1F"/>
    <property type="match status" value="1"/>
</dbReference>
<dbReference type="SMART" id="SM00382">
    <property type="entry name" value="AAA"/>
    <property type="match status" value="1"/>
</dbReference>
<accession>A0A6I6CA06</accession>
<dbReference type="Pfam" id="PF00664">
    <property type="entry name" value="ABC_membrane"/>
    <property type="match status" value="1"/>
</dbReference>
<dbReference type="InterPro" id="IPR003439">
    <property type="entry name" value="ABC_transporter-like_ATP-bd"/>
</dbReference>
<dbReference type="Pfam" id="PF00005">
    <property type="entry name" value="ABC_tran"/>
    <property type="match status" value="1"/>
</dbReference>
<dbReference type="PROSITE" id="PS50893">
    <property type="entry name" value="ABC_TRANSPORTER_2"/>
    <property type="match status" value="1"/>
</dbReference>
<evidence type="ECO:0000256" key="6">
    <source>
        <dbReference type="ARBA" id="ARBA00022989"/>
    </source>
</evidence>
<name>A0A6I6CA06_9MOLU</name>
<dbReference type="RefSeq" id="WP_156006013.1">
    <property type="nucleotide sequence ID" value="NZ_CP046276.1"/>
</dbReference>
<keyword evidence="3 8" id="KW-0812">Transmembrane</keyword>
<feature type="transmembrane region" description="Helical" evidence="8">
    <location>
        <begin position="166"/>
        <end position="184"/>
    </location>
</feature>
<dbReference type="PANTHER" id="PTHR43394:SF1">
    <property type="entry name" value="ATP-BINDING CASSETTE SUB-FAMILY B MEMBER 10, MITOCHONDRIAL"/>
    <property type="match status" value="1"/>
</dbReference>
<dbReference type="InterPro" id="IPR039421">
    <property type="entry name" value="Type_1_exporter"/>
</dbReference>
<evidence type="ECO:0000256" key="4">
    <source>
        <dbReference type="ARBA" id="ARBA00022741"/>
    </source>
</evidence>
<evidence type="ECO:0000259" key="9">
    <source>
        <dbReference type="PROSITE" id="PS50893"/>
    </source>
</evidence>
<dbReference type="KEGG" id="stab:STABA_v1c03780"/>
<dbReference type="CDD" id="cd07346">
    <property type="entry name" value="ABC_6TM_exporters"/>
    <property type="match status" value="1"/>
</dbReference>
<keyword evidence="12" id="KW-1185">Reference proteome</keyword>
<dbReference type="Gene3D" id="3.40.50.300">
    <property type="entry name" value="P-loop containing nucleotide triphosphate hydrolases"/>
    <property type="match status" value="1"/>
</dbReference>
<evidence type="ECO:0000256" key="3">
    <source>
        <dbReference type="ARBA" id="ARBA00022692"/>
    </source>
</evidence>
<reference evidence="11 12" key="1">
    <citation type="submission" date="2019-11" db="EMBL/GenBank/DDBJ databases">
        <title>Complete genome sequence of Spiroplasma tabanidicola TAUS-1 (DSM 22603).</title>
        <authorList>
            <person name="Huang C.-T."/>
            <person name="Lin Y.-C."/>
            <person name="Kuo C.-H."/>
        </authorList>
    </citation>
    <scope>NUCLEOTIDE SEQUENCE [LARGE SCALE GENOMIC DNA]</scope>
    <source>
        <strain evidence="11 12">TAUS-1</strain>
    </source>
</reference>
<dbReference type="AlphaFoldDB" id="A0A6I6CA06"/>
<dbReference type="FunFam" id="3.40.50.300:FF:000218">
    <property type="entry name" value="Multidrug ABC transporter ATP-binding protein"/>
    <property type="match status" value="1"/>
</dbReference>
<dbReference type="SUPFAM" id="SSF90123">
    <property type="entry name" value="ABC transporter transmembrane region"/>
    <property type="match status" value="1"/>
</dbReference>
<sequence length="619" mass="70740">MPYEQGAKSKIMDKIVSEKNQIGYLKMLFKYFKKHPMVGITIFFLAAITSSIAVSLPLVMQEMITGLQSENQALTHRFIVWDFDWMKWMYLQIGMYCILAITIFSLYLSVGKLGKRIEIHLRNQTVKALLMQDISYYTDQKIGEILTRIAQDTQIIGEQTQNIPTMALMAIFNFVGSGIVLSIIDWKLGLISFSFVLFGVSFIFLFMSRVQNKMMELRTVITYVNGDITDRIATVRLIKASGTEEYEKNRFQEIHNQFYDVVKIFFKRFSLILTAAFVAVMAVQLIIFTCAYAFYSNDQQRLIVVATSFASGLGTMVSPIYQVLRISFGYLMANQCTKRVQLVITSKPRFDQHYYEGTGINLEHIDGDIIFEDVKFAYPEKLDQIILPKFNFRFEKGKSYAFVGETGSGKSTISRLLLRFYDPTEGRVLINETQDLKNLRLKSYLDRVGYVEQEPQIMFGTAKENIKYTNPDATDEQVIAAAKKANLHDLIMTWPMGYETILGERGFMLSGGQKQRLVIARMFLKNPELLILDEATSALDNVVEKEIQKELEKLMIGRTSVSIAHRLSTIKNCDQIIVLAPGQGVVQTGTYDELKKLPGHFKNLYDAGLMKEDKKQTIL</sequence>
<evidence type="ECO:0000256" key="5">
    <source>
        <dbReference type="ARBA" id="ARBA00022840"/>
    </source>
</evidence>
<comment type="subcellular location">
    <subcellularLocation>
        <location evidence="1">Cell membrane</location>
        <topology evidence="1">Multi-pass membrane protein</topology>
    </subcellularLocation>
</comment>
<dbReference type="InterPro" id="IPR017871">
    <property type="entry name" value="ABC_transporter-like_CS"/>
</dbReference>
<keyword evidence="5 11" id="KW-0067">ATP-binding</keyword>
<evidence type="ECO:0000256" key="8">
    <source>
        <dbReference type="SAM" id="Phobius"/>
    </source>
</evidence>
<dbReference type="Gene3D" id="1.20.1560.10">
    <property type="entry name" value="ABC transporter type 1, transmembrane domain"/>
    <property type="match status" value="1"/>
</dbReference>
<dbReference type="EMBL" id="CP046276">
    <property type="protein sequence ID" value="QGS51741.1"/>
    <property type="molecule type" value="Genomic_DNA"/>
</dbReference>
<evidence type="ECO:0000256" key="2">
    <source>
        <dbReference type="ARBA" id="ARBA00005417"/>
    </source>
</evidence>
<proteinExistence type="inferred from homology"/>
<feature type="transmembrane region" description="Helical" evidence="8">
    <location>
        <begin position="37"/>
        <end position="60"/>
    </location>
</feature>
<feature type="transmembrane region" description="Helical" evidence="8">
    <location>
        <begin position="88"/>
        <end position="110"/>
    </location>
</feature>
<feature type="transmembrane region" description="Helical" evidence="8">
    <location>
        <begin position="190"/>
        <end position="208"/>
    </location>
</feature>
<keyword evidence="4" id="KW-0547">Nucleotide-binding</keyword>